<dbReference type="EMBL" id="AKFT01000039">
    <property type="protein sequence ID" value="EJF46924.1"/>
    <property type="molecule type" value="Genomic_DNA"/>
</dbReference>
<protein>
    <submittedName>
        <fullName evidence="1">Uncharacterized protein</fullName>
    </submittedName>
</protein>
<evidence type="ECO:0000313" key="1">
    <source>
        <dbReference type="EMBL" id="EJF46924.1"/>
    </source>
</evidence>
<reference evidence="1 2" key="1">
    <citation type="submission" date="2012-05" db="EMBL/GenBank/DDBJ databases">
        <authorList>
            <person name="Harkins D.M."/>
            <person name="Madupu R."/>
            <person name="Durkin A.S."/>
            <person name="Torralba M."/>
            <person name="Methe B."/>
            <person name="Sutton G.G."/>
            <person name="Nelson K.E."/>
        </authorList>
    </citation>
    <scope>NUCLEOTIDE SEQUENCE [LARGE SCALE GENOMIC DNA]</scope>
    <source>
        <strain evidence="1 2">F0489</strain>
    </source>
</reference>
<keyword evidence="2" id="KW-1185">Reference proteome</keyword>
<dbReference type="eggNOG" id="ENOG5031IEQ">
    <property type="taxonomic scope" value="Bacteria"/>
</dbReference>
<dbReference type="AlphaFoldDB" id="J0NIH7"/>
<accession>J0NIH7</accession>
<proteinExistence type="predicted"/>
<dbReference type="PATRIC" id="fig|1125718.3.peg.601"/>
<dbReference type="Proteomes" id="UP000002941">
    <property type="component" value="Unassembled WGS sequence"/>
</dbReference>
<gene>
    <name evidence="1" type="ORF">HMPREF1318_1710</name>
</gene>
<comment type="caution">
    <text evidence="1">The sequence shown here is derived from an EMBL/GenBank/DDBJ whole genome shotgun (WGS) entry which is preliminary data.</text>
</comment>
<evidence type="ECO:0000313" key="2">
    <source>
        <dbReference type="Proteomes" id="UP000002941"/>
    </source>
</evidence>
<organism evidence="1 2">
    <name type="scientific">Actinomyces massiliensis F0489</name>
    <dbReference type="NCBI Taxonomy" id="1125718"/>
    <lineage>
        <taxon>Bacteria</taxon>
        <taxon>Bacillati</taxon>
        <taxon>Actinomycetota</taxon>
        <taxon>Actinomycetes</taxon>
        <taxon>Actinomycetales</taxon>
        <taxon>Actinomycetaceae</taxon>
        <taxon>Actinomyces</taxon>
    </lineage>
</organism>
<name>J0NIH7_9ACTO</name>
<sequence>MKRRHALLALAGGIVAPTMLPGCSLISRKMESASASISTPPSSTAIPIDFAKEQLWPKLLGFDKRICGMRGCHLVGSLPTPHTDTSDNSGGIDLNNLQSTVIVDLAEQTTRMLILDPDTGEYATTTVDDRSTPSAVHEGAGTILLASAPVLDDEHAYAMVVRMPYPQPTTTVNGTSMRDFSAPLDVVSILLSDGAITATATLSEHIWVYPHTPNNVFPYDRYLCLTEEGTLFAWASDQGRMGETVARTLNLSDLSTILDAGSLTSETIRGLSPHAVVWYSRIDEESGRTCTGLISMDNGAHHKVNEDLNLYEVYGRWAIATSNGSDAKADDPPRVISLDTGEVVTLAQDDPLNSASDDHVYTHCSEGWRIATGNGLLDVRRPESSEPIIHMVREDSYSTSTAVYKDVLYLFELRNSMDDSYRLTAFDLVTGEQINETRIAGTGLEADISINANGMHDRFEFIPATSWAQDVNEWKQR</sequence>